<dbReference type="GO" id="GO:0017022">
    <property type="term" value="F:myosin binding"/>
    <property type="evidence" value="ECO:0007669"/>
    <property type="project" value="TreeGrafter"/>
</dbReference>
<dbReference type="InterPro" id="IPR011011">
    <property type="entry name" value="Znf_FYVE_PHD"/>
</dbReference>
<dbReference type="GO" id="GO:0003779">
    <property type="term" value="F:actin binding"/>
    <property type="evidence" value="ECO:0007669"/>
    <property type="project" value="TreeGrafter"/>
</dbReference>
<evidence type="ECO:0000313" key="2">
    <source>
        <dbReference type="EMBL" id="CDG68599.1"/>
    </source>
</evidence>
<dbReference type="EMBL" id="HAAD01002367">
    <property type="protein sequence ID" value="CDG68599.1"/>
    <property type="molecule type" value="mRNA"/>
</dbReference>
<dbReference type="GO" id="GO:0006886">
    <property type="term" value="P:intracellular protein transport"/>
    <property type="evidence" value="ECO:0007669"/>
    <property type="project" value="InterPro"/>
</dbReference>
<evidence type="ECO:0000259" key="1">
    <source>
        <dbReference type="PROSITE" id="PS50916"/>
    </source>
</evidence>
<accession>T2M935</accession>
<dbReference type="SUPFAM" id="SSF57903">
    <property type="entry name" value="FYVE/PHD zinc finger"/>
    <property type="match status" value="1"/>
</dbReference>
<dbReference type="PROSITE" id="PS50916">
    <property type="entry name" value="RABBD"/>
    <property type="match status" value="1"/>
</dbReference>
<dbReference type="PANTHER" id="PTHR14555">
    <property type="entry name" value="MYELIN-ASSOCIATED OLIGODENDROCYTIC BASIC PROTEIN MOBP -RELATED"/>
    <property type="match status" value="1"/>
</dbReference>
<gene>
    <name evidence="2" type="primary">MYRIP</name>
</gene>
<protein>
    <submittedName>
        <fullName evidence="2">Rab effector MyRIP</fullName>
    </submittedName>
</protein>
<sequence>MSSKVARNSRMPDCSRNVDVSRLSHDECSHIINVIGKDIKIRKTEAERISELNKNLEDFRRSILLANINRKKRFPYDDFCLCGKHMFTFCCFITGEECASCENYCCSKCRETIVYKGEDGIEEFYICYLCCKKREVKQKSVCWFYETTEKRFKRFGSSKVLRAIYKENNIIDPRVITLLALCREIQPAKRMSFREMRRKVSSSNFITDNNYLPSISDQIEYRKGDQQLKMQPTLSLKSTESLTNTNYGTETRKNNILHVPDDSAPVIHFTLYSPVCPS</sequence>
<dbReference type="InterPro" id="IPR041282">
    <property type="entry name" value="FYVE_2"/>
</dbReference>
<dbReference type="OrthoDB" id="10072397at2759"/>
<dbReference type="AlphaFoldDB" id="T2M935"/>
<dbReference type="InterPro" id="IPR051745">
    <property type="entry name" value="Intracell_Transport_Effector"/>
</dbReference>
<dbReference type="Gene3D" id="3.30.40.10">
    <property type="entry name" value="Zinc/RING finger domain, C3HC4 (zinc finger)"/>
    <property type="match status" value="1"/>
</dbReference>
<dbReference type="Pfam" id="PF02318">
    <property type="entry name" value="FYVE_2"/>
    <property type="match status" value="1"/>
</dbReference>
<proteinExistence type="evidence at transcript level"/>
<feature type="domain" description="RabBD" evidence="1">
    <location>
        <begin position="17"/>
        <end position="147"/>
    </location>
</feature>
<name>T2M935_HYDVU</name>
<dbReference type="InterPro" id="IPR010911">
    <property type="entry name" value="Rab_BD"/>
</dbReference>
<organism evidence="2">
    <name type="scientific">Hydra vulgaris</name>
    <name type="common">Hydra</name>
    <name type="synonym">Hydra attenuata</name>
    <dbReference type="NCBI Taxonomy" id="6087"/>
    <lineage>
        <taxon>Eukaryota</taxon>
        <taxon>Metazoa</taxon>
        <taxon>Cnidaria</taxon>
        <taxon>Hydrozoa</taxon>
        <taxon>Hydroidolina</taxon>
        <taxon>Anthoathecata</taxon>
        <taxon>Aplanulata</taxon>
        <taxon>Hydridae</taxon>
        <taxon>Hydra</taxon>
    </lineage>
</organism>
<dbReference type="KEGG" id="hmg:100200001"/>
<dbReference type="PANTHER" id="PTHR14555:SF3">
    <property type="entry name" value="RABBD DOMAIN-CONTAINING PROTEIN"/>
    <property type="match status" value="1"/>
</dbReference>
<dbReference type="GO" id="GO:0031267">
    <property type="term" value="F:small GTPase binding"/>
    <property type="evidence" value="ECO:0007669"/>
    <property type="project" value="InterPro"/>
</dbReference>
<dbReference type="GO" id="GO:0030864">
    <property type="term" value="C:cortical actin cytoskeleton"/>
    <property type="evidence" value="ECO:0007669"/>
    <property type="project" value="TreeGrafter"/>
</dbReference>
<reference evidence="2" key="1">
    <citation type="journal article" date="2013" name="Genome Biol. Evol.">
        <title>Punctuated emergences of genetic and phenotypic innovations in eumetazoan, bilaterian, euteleostome, and hominidae ancestors.</title>
        <authorList>
            <person name="Wenger Y."/>
            <person name="Galliot B."/>
        </authorList>
    </citation>
    <scope>NUCLEOTIDE SEQUENCE</scope>
    <source>
        <tissue evidence="2">Whole animals</tissue>
    </source>
</reference>
<dbReference type="InterPro" id="IPR013083">
    <property type="entry name" value="Znf_RING/FYVE/PHD"/>
</dbReference>